<evidence type="ECO:0000313" key="2">
    <source>
        <dbReference type="Proteomes" id="UP001163223"/>
    </source>
</evidence>
<gene>
    <name evidence="1" type="ORF">OXU80_08770</name>
</gene>
<accession>A0ACD4NTC5</accession>
<organism evidence="1 2">
    <name type="scientific">Antarcticirhabdus aurantiaca</name>
    <dbReference type="NCBI Taxonomy" id="2606717"/>
    <lineage>
        <taxon>Bacteria</taxon>
        <taxon>Pseudomonadati</taxon>
        <taxon>Pseudomonadota</taxon>
        <taxon>Alphaproteobacteria</taxon>
        <taxon>Hyphomicrobiales</taxon>
        <taxon>Aurantimonadaceae</taxon>
        <taxon>Antarcticirhabdus</taxon>
    </lineage>
</organism>
<proteinExistence type="predicted"/>
<keyword evidence="2" id="KW-1185">Reference proteome</keyword>
<sequence length="182" mass="19801">MADSASLRRVSPLDGRYASGAGVIIAPLPKRRRFSLRARENDATNLSDVLGFALPRRPKTSAESGTAAALWLGPDEWLVFAEGDVADRLAGLSGPAFATEITHRNVAIRLEGPAAEAVLGEGCPQDLRLSRFPVGACSRTVFGKVEVVIWRRSETVFEVEVWRSFSDYLWTYLAEAARAPAL</sequence>
<dbReference type="EMBL" id="CP113520">
    <property type="protein sequence ID" value="WAJ30280.1"/>
    <property type="molecule type" value="Genomic_DNA"/>
</dbReference>
<name>A0ACD4NTC5_9HYPH</name>
<evidence type="ECO:0000313" key="1">
    <source>
        <dbReference type="EMBL" id="WAJ30280.1"/>
    </source>
</evidence>
<reference evidence="1" key="1">
    <citation type="submission" date="2022-11" db="EMBL/GenBank/DDBJ databases">
        <title>beta-Carotene-producing bacterium, Jeongeuplla avenae sp. nov., alleviates the salt stress of Arabidopsis seedlings.</title>
        <authorList>
            <person name="Jiang L."/>
            <person name="Lee J."/>
        </authorList>
    </citation>
    <scope>NUCLEOTIDE SEQUENCE</scope>
    <source>
        <strain evidence="1">DY_R2A_6</strain>
    </source>
</reference>
<protein>
    <submittedName>
        <fullName evidence="1">Sarcosine oxidase subunit gamma</fullName>
    </submittedName>
</protein>
<dbReference type="Proteomes" id="UP001163223">
    <property type="component" value="Chromosome"/>
</dbReference>